<name>E4WS27_OIKDI</name>
<proteinExistence type="predicted"/>
<dbReference type="AlphaFoldDB" id="E4WS27"/>
<dbReference type="Proteomes" id="UP000011014">
    <property type="component" value="Unassembled WGS sequence"/>
</dbReference>
<gene>
    <name evidence="1" type="ORF">GSOID_T00000558001</name>
    <name evidence="2" type="ORF">GSOID_T00021824001</name>
</gene>
<evidence type="ECO:0000313" key="2">
    <source>
        <dbReference type="EMBL" id="CBY33869.1"/>
    </source>
</evidence>
<dbReference type="Proteomes" id="UP000001307">
    <property type="component" value="Unassembled WGS sequence"/>
</dbReference>
<dbReference type="OrthoDB" id="2233685at2759"/>
<evidence type="ECO:0000313" key="3">
    <source>
        <dbReference type="Proteomes" id="UP000001307"/>
    </source>
</evidence>
<reference evidence="1 3" key="1">
    <citation type="journal article" date="2010" name="Science">
        <title>Plasticity of animal genome architecture unmasked by rapid evolution of a pelagic tunicate.</title>
        <authorList>
            <person name="Denoeud F."/>
            <person name="Henriet S."/>
            <person name="Mungpakdee S."/>
            <person name="Aury J.M."/>
            <person name="Da Silva C."/>
            <person name="Brinkmann H."/>
            <person name="Mikhaleva J."/>
            <person name="Olsen L.C."/>
            <person name="Jubin C."/>
            <person name="Canestro C."/>
            <person name="Bouquet J.M."/>
            <person name="Danks G."/>
            <person name="Poulain J."/>
            <person name="Campsteijn C."/>
            <person name="Adamski M."/>
            <person name="Cross I."/>
            <person name="Yadetie F."/>
            <person name="Muffato M."/>
            <person name="Louis A."/>
            <person name="Butcher S."/>
            <person name="Tsagkogeorga G."/>
            <person name="Konrad A."/>
            <person name="Singh S."/>
            <person name="Jensen M.F."/>
            <person name="Cong E.H."/>
            <person name="Eikeseth-Otteraa H."/>
            <person name="Noel B."/>
            <person name="Anthouard V."/>
            <person name="Porcel B.M."/>
            <person name="Kachouri-Lafond R."/>
            <person name="Nishino A."/>
            <person name="Ugolini M."/>
            <person name="Chourrout P."/>
            <person name="Nishida H."/>
            <person name="Aasland R."/>
            <person name="Huzurbazar S."/>
            <person name="Westhof E."/>
            <person name="Delsuc F."/>
            <person name="Lehrach H."/>
            <person name="Reinhardt R."/>
            <person name="Weissenbach J."/>
            <person name="Roy S.W."/>
            <person name="Artiguenave F."/>
            <person name="Postlethwait J.H."/>
            <person name="Manak J.R."/>
            <person name="Thompson E.M."/>
            <person name="Jaillon O."/>
            <person name="Du Pasquier L."/>
            <person name="Boudinot P."/>
            <person name="Liberles D.A."/>
            <person name="Volff J.N."/>
            <person name="Philippe H."/>
            <person name="Lenhard B."/>
            <person name="Roest Crollius H."/>
            <person name="Wincker P."/>
            <person name="Chourrout D."/>
        </authorList>
    </citation>
    <scope>NUCLEOTIDE SEQUENCE [LARGE SCALE GENOMIC DNA]</scope>
</reference>
<sequence>MYLSARLSRGRSPFLQKKLYEITRSTHILKNGQPWEEIKGYKSGVPQISFSNIVDENSEARKDLQTFELECFDRLL</sequence>
<organism evidence="1 3">
    <name type="scientific">Oikopleura dioica</name>
    <name type="common">Tunicate</name>
    <dbReference type="NCBI Taxonomy" id="34765"/>
    <lineage>
        <taxon>Eukaryota</taxon>
        <taxon>Metazoa</taxon>
        <taxon>Chordata</taxon>
        <taxon>Tunicata</taxon>
        <taxon>Appendicularia</taxon>
        <taxon>Copelata</taxon>
        <taxon>Oikopleuridae</taxon>
        <taxon>Oikopleura</taxon>
    </lineage>
</organism>
<dbReference type="EMBL" id="FN653015">
    <property type="protein sequence ID" value="CBY20559.1"/>
    <property type="molecule type" value="Genomic_DNA"/>
</dbReference>
<evidence type="ECO:0000313" key="1">
    <source>
        <dbReference type="EMBL" id="CBY20559.1"/>
    </source>
</evidence>
<keyword evidence="3" id="KW-1185">Reference proteome</keyword>
<accession>E4WS27</accession>
<dbReference type="EMBL" id="FN654454">
    <property type="protein sequence ID" value="CBY33869.1"/>
    <property type="molecule type" value="Genomic_DNA"/>
</dbReference>
<protein>
    <submittedName>
        <fullName evidence="1">Uncharacterized protein</fullName>
    </submittedName>
</protein>